<evidence type="ECO:0000313" key="1">
    <source>
        <dbReference type="EMBL" id="KAJ1938259.1"/>
    </source>
</evidence>
<keyword evidence="2" id="KW-1185">Reference proteome</keyword>
<evidence type="ECO:0000313" key="2">
    <source>
        <dbReference type="Proteomes" id="UP001150603"/>
    </source>
</evidence>
<accession>A0ACC1J5H5</accession>
<dbReference type="Proteomes" id="UP001150603">
    <property type="component" value="Unassembled WGS sequence"/>
</dbReference>
<gene>
    <name evidence="1" type="ORF">FBU59_004496</name>
</gene>
<dbReference type="EMBL" id="JANBPW010003237">
    <property type="protein sequence ID" value="KAJ1938259.1"/>
    <property type="molecule type" value="Genomic_DNA"/>
</dbReference>
<proteinExistence type="predicted"/>
<name>A0ACC1J5H5_9FUNG</name>
<feature type="non-terminal residue" evidence="1">
    <location>
        <position position="170"/>
    </location>
</feature>
<reference evidence="1" key="1">
    <citation type="submission" date="2022-07" db="EMBL/GenBank/DDBJ databases">
        <title>Phylogenomic reconstructions and comparative analyses of Kickxellomycotina fungi.</title>
        <authorList>
            <person name="Reynolds N.K."/>
            <person name="Stajich J.E."/>
            <person name="Barry K."/>
            <person name="Grigoriev I.V."/>
            <person name="Crous P."/>
            <person name="Smith M.E."/>
        </authorList>
    </citation>
    <scope>NUCLEOTIDE SEQUENCE</scope>
    <source>
        <strain evidence="1">NRRL 5244</strain>
    </source>
</reference>
<sequence length="170" mass="19032">MSYLDSLEQCVTTLESCNSNLAAATNALATLTHTFPRVSSVIRCEKKYELTTASDINKAQDLISKEAVPFLFRQVDQLESAIEVIRTTHEAQLAKVEQQKSEYQQLLEDEATMLELQKVIKEEQSALADAQANLLNLKSTVAAKERELAEQQRARSGIKEENEILEESAM</sequence>
<organism evidence="1 2">
    <name type="scientific">Linderina macrospora</name>
    <dbReference type="NCBI Taxonomy" id="4868"/>
    <lineage>
        <taxon>Eukaryota</taxon>
        <taxon>Fungi</taxon>
        <taxon>Fungi incertae sedis</taxon>
        <taxon>Zoopagomycota</taxon>
        <taxon>Kickxellomycotina</taxon>
        <taxon>Kickxellomycetes</taxon>
        <taxon>Kickxellales</taxon>
        <taxon>Kickxellaceae</taxon>
        <taxon>Linderina</taxon>
    </lineage>
</organism>
<protein>
    <submittedName>
        <fullName evidence="1">Uncharacterized protein</fullName>
    </submittedName>
</protein>
<comment type="caution">
    <text evidence="1">The sequence shown here is derived from an EMBL/GenBank/DDBJ whole genome shotgun (WGS) entry which is preliminary data.</text>
</comment>